<dbReference type="EMBL" id="JAUGQQ010000008">
    <property type="protein sequence ID" value="MDN3725071.1"/>
    <property type="molecule type" value="Genomic_DNA"/>
</dbReference>
<evidence type="ECO:0008006" key="3">
    <source>
        <dbReference type="Google" id="ProtNLM"/>
    </source>
</evidence>
<gene>
    <name evidence="1" type="ORF">QRD02_11805</name>
</gene>
<dbReference type="Proteomes" id="UP001244787">
    <property type="component" value="Unassembled WGS sequence"/>
</dbReference>
<name>A0ABT8DI41_9FLAO</name>
<reference evidence="1 2" key="1">
    <citation type="submission" date="2023-06" db="EMBL/GenBank/DDBJ databases">
        <authorList>
            <person name="Ye Y.-Q."/>
            <person name="Du Z.-J."/>
        </authorList>
    </citation>
    <scope>NUCLEOTIDE SEQUENCE [LARGE SCALE GENOMIC DNA]</scope>
    <source>
        <strain evidence="1 2">SDUM287046</strain>
    </source>
</reference>
<dbReference type="RefSeq" id="WP_290255159.1">
    <property type="nucleotide sequence ID" value="NZ_JAUGQQ010000008.1"/>
</dbReference>
<comment type="caution">
    <text evidence="1">The sequence shown here is derived from an EMBL/GenBank/DDBJ whole genome shotgun (WGS) entry which is preliminary data.</text>
</comment>
<evidence type="ECO:0000313" key="1">
    <source>
        <dbReference type="EMBL" id="MDN3725071.1"/>
    </source>
</evidence>
<accession>A0ABT8DI41</accession>
<organism evidence="1 2">
    <name type="scientific">Aequorivita aurantiaca</name>
    <dbReference type="NCBI Taxonomy" id="3053356"/>
    <lineage>
        <taxon>Bacteria</taxon>
        <taxon>Pseudomonadati</taxon>
        <taxon>Bacteroidota</taxon>
        <taxon>Flavobacteriia</taxon>
        <taxon>Flavobacteriales</taxon>
        <taxon>Flavobacteriaceae</taxon>
        <taxon>Aequorivita</taxon>
    </lineage>
</organism>
<dbReference type="PROSITE" id="PS51257">
    <property type="entry name" value="PROKAR_LIPOPROTEIN"/>
    <property type="match status" value="1"/>
</dbReference>
<keyword evidence="2" id="KW-1185">Reference proteome</keyword>
<evidence type="ECO:0000313" key="2">
    <source>
        <dbReference type="Proteomes" id="UP001244787"/>
    </source>
</evidence>
<protein>
    <recommendedName>
        <fullName evidence="3">Lipoprotein</fullName>
    </recommendedName>
</protein>
<proteinExistence type="predicted"/>
<sequence>MWKKIILIVAVITLSSCGAKRKGVEASKESKEVVLGKSEAVSYKSLGNGVASISLQLFENNTFKFDFNSIPQPDTNEKPVKISEKGTYTSDGNWKLLNFKNPKFSLAAIFDSNYAGAADFRVIDENNVKINTSKNALPIWGVVCEKQ</sequence>